<evidence type="ECO:0000313" key="3">
    <source>
        <dbReference type="Proteomes" id="UP000011135"/>
    </source>
</evidence>
<organism evidence="2 3">
    <name type="scientific">Fulvivirga imtechensis AK7</name>
    <dbReference type="NCBI Taxonomy" id="1237149"/>
    <lineage>
        <taxon>Bacteria</taxon>
        <taxon>Pseudomonadati</taxon>
        <taxon>Bacteroidota</taxon>
        <taxon>Cytophagia</taxon>
        <taxon>Cytophagales</taxon>
        <taxon>Fulvivirgaceae</taxon>
        <taxon>Fulvivirga</taxon>
    </lineage>
</organism>
<dbReference type="PANTHER" id="PTHR44167:SF24">
    <property type="entry name" value="SERINE_THREONINE-PROTEIN KINASE CHK2"/>
    <property type="match status" value="1"/>
</dbReference>
<dbReference type="STRING" id="1237149.C900_02355"/>
<dbReference type="GO" id="GO:0005524">
    <property type="term" value="F:ATP binding"/>
    <property type="evidence" value="ECO:0007669"/>
    <property type="project" value="InterPro"/>
</dbReference>
<dbReference type="eggNOG" id="COG0515">
    <property type="taxonomic scope" value="Bacteria"/>
</dbReference>
<dbReference type="Gene3D" id="1.10.510.10">
    <property type="entry name" value="Transferase(Phosphotransferase) domain 1"/>
    <property type="match status" value="1"/>
</dbReference>
<protein>
    <submittedName>
        <fullName evidence="2">Serine/threonine protein kinase</fullName>
    </submittedName>
</protein>
<keyword evidence="2" id="KW-0418">Kinase</keyword>
<reference evidence="2 3" key="1">
    <citation type="submission" date="2012-12" db="EMBL/GenBank/DDBJ databases">
        <title>Genome assembly of Fulvivirga imtechensis AK7.</title>
        <authorList>
            <person name="Nupur N."/>
            <person name="Khatri I."/>
            <person name="Kumar R."/>
            <person name="Subramanian S."/>
            <person name="Pinnaka A."/>
        </authorList>
    </citation>
    <scope>NUCLEOTIDE SEQUENCE [LARGE SCALE GENOMIC DNA]</scope>
    <source>
        <strain evidence="2 3">AK7</strain>
    </source>
</reference>
<dbReference type="Pfam" id="PF00069">
    <property type="entry name" value="Pkinase"/>
    <property type="match status" value="1"/>
</dbReference>
<keyword evidence="2" id="KW-0723">Serine/threonine-protein kinase</keyword>
<dbReference type="PROSITE" id="PS50011">
    <property type="entry name" value="PROTEIN_KINASE_DOM"/>
    <property type="match status" value="1"/>
</dbReference>
<feature type="domain" description="Protein kinase" evidence="1">
    <location>
        <begin position="75"/>
        <end position="363"/>
    </location>
</feature>
<dbReference type="AlphaFoldDB" id="L8JSF9"/>
<dbReference type="EMBL" id="AMZN01000033">
    <property type="protein sequence ID" value="ELR71770.1"/>
    <property type="molecule type" value="Genomic_DNA"/>
</dbReference>
<dbReference type="PANTHER" id="PTHR44167">
    <property type="entry name" value="OVARIAN-SPECIFIC SERINE/THREONINE-PROTEIN KINASE LOK-RELATED"/>
    <property type="match status" value="1"/>
</dbReference>
<evidence type="ECO:0000313" key="2">
    <source>
        <dbReference type="EMBL" id="ELR71770.1"/>
    </source>
</evidence>
<gene>
    <name evidence="2" type="ORF">C900_02355</name>
</gene>
<dbReference type="GO" id="GO:0004674">
    <property type="term" value="F:protein serine/threonine kinase activity"/>
    <property type="evidence" value="ECO:0007669"/>
    <property type="project" value="UniProtKB-KW"/>
</dbReference>
<dbReference type="SMART" id="SM00220">
    <property type="entry name" value="S_TKc"/>
    <property type="match status" value="1"/>
</dbReference>
<proteinExistence type="predicted"/>
<dbReference type="GO" id="GO:0005737">
    <property type="term" value="C:cytoplasm"/>
    <property type="evidence" value="ECO:0007669"/>
    <property type="project" value="TreeGrafter"/>
</dbReference>
<dbReference type="InterPro" id="IPR011009">
    <property type="entry name" value="Kinase-like_dom_sf"/>
</dbReference>
<dbReference type="InterPro" id="IPR000719">
    <property type="entry name" value="Prot_kinase_dom"/>
</dbReference>
<accession>L8JSF9</accession>
<dbReference type="Proteomes" id="UP000011135">
    <property type="component" value="Unassembled WGS sequence"/>
</dbReference>
<name>L8JSF9_9BACT</name>
<keyword evidence="3" id="KW-1185">Reference proteome</keyword>
<keyword evidence="2" id="KW-0808">Transferase</keyword>
<sequence>MLFLAYTRFIIARWHHSHSLFRLKWEMEFVYNMYFDVTYYIPFNAKLFPYMDLYQRLKSLSKDEKPNGKKIIQDFLNTKNMDKWIVGNVDNPSGQSITCDVYYEENKLHGKLKIFNLYKNLNSRERFLREVEILEEFKNEPGIVKLLYYDKDSGIIITQKGKSFEKWWKGQKEENDIDNIYGKAVSVIHSLAYPLVRLHDAGKMHRDIKPSNIIIIDDQPQFIDFGIAFNDEDSRLTEEGEAVGNQFTSPFPIFREDEINSKWYDIFQMAQLLLWMIAEKPGKTWSRPIDYRFVKLPKDLGQDRVIKILALAGLCSDYLSCPTDGKELIKLLENLFMKKNERSDSRINLEEIKKIQQAGYASISIKNTDEMREFTCFKDLFSKICSDISDQINGVLANEDKAFIKSFSSSFNLEKFYTKIMEKLTSPAGSFACNEKSFRIICGDDPHSLIVDIQLLYYKTSTLRNYTRWDQTLCPMFLNIVRHNEHINKMRLKMGEGYLIGFNKLGELFLFDNTHPDSIHNKRSITLENISNLIMELISDKEYWKKLYKDQ</sequence>
<dbReference type="SUPFAM" id="SSF56112">
    <property type="entry name" value="Protein kinase-like (PK-like)"/>
    <property type="match status" value="1"/>
</dbReference>
<comment type="caution">
    <text evidence="2">The sequence shown here is derived from an EMBL/GenBank/DDBJ whole genome shotgun (WGS) entry which is preliminary data.</text>
</comment>
<evidence type="ECO:0000259" key="1">
    <source>
        <dbReference type="PROSITE" id="PS50011"/>
    </source>
</evidence>